<reference evidence="2 3" key="1">
    <citation type="submission" date="2023-10" db="EMBL/GenBank/DDBJ databases">
        <title>Development of a sustainable strategy for remediation of hydrocarbon-contaminated territories based on the waste exchange concept.</title>
        <authorList>
            <person name="Krivoruchko A."/>
        </authorList>
    </citation>
    <scope>NUCLEOTIDE SEQUENCE [LARGE SCALE GENOMIC DNA]</scope>
    <source>
        <strain evidence="2 3">IEGM 1323</strain>
    </source>
</reference>
<proteinExistence type="predicted"/>
<comment type="caution">
    <text evidence="2">The sequence shown here is derived from an EMBL/GenBank/DDBJ whole genome shotgun (WGS) entry which is preliminary data.</text>
</comment>
<dbReference type="InterPro" id="IPR001173">
    <property type="entry name" value="Glyco_trans_2-like"/>
</dbReference>
<accession>A0ABU4B772</accession>
<keyword evidence="2" id="KW-0808">Transferase</keyword>
<dbReference type="Proteomes" id="UP001185755">
    <property type="component" value="Unassembled WGS sequence"/>
</dbReference>
<dbReference type="PANTHER" id="PTHR43179:SF7">
    <property type="entry name" value="RHAMNOSYLTRANSFERASE WBBL"/>
    <property type="match status" value="1"/>
</dbReference>
<dbReference type="RefSeq" id="WP_317562922.1">
    <property type="nucleotide sequence ID" value="NZ_JAWLJX010000001.1"/>
</dbReference>
<organism evidence="2 3">
    <name type="scientific">Rhodococcoides yunnanense</name>
    <dbReference type="NCBI Taxonomy" id="278209"/>
    <lineage>
        <taxon>Bacteria</taxon>
        <taxon>Bacillati</taxon>
        <taxon>Actinomycetota</taxon>
        <taxon>Actinomycetes</taxon>
        <taxon>Mycobacteriales</taxon>
        <taxon>Nocardiaceae</taxon>
        <taxon>Rhodococcoides</taxon>
    </lineage>
</organism>
<name>A0ABU4B772_9NOCA</name>
<evidence type="ECO:0000313" key="2">
    <source>
        <dbReference type="EMBL" id="MDV6260043.1"/>
    </source>
</evidence>
<dbReference type="Gene3D" id="3.90.550.10">
    <property type="entry name" value="Spore Coat Polysaccharide Biosynthesis Protein SpsA, Chain A"/>
    <property type="match status" value="1"/>
</dbReference>
<gene>
    <name evidence="2" type="ORF">R3P96_01695</name>
</gene>
<dbReference type="Pfam" id="PF00535">
    <property type="entry name" value="Glycos_transf_2"/>
    <property type="match status" value="1"/>
</dbReference>
<sequence>MSELSRSREMSRRKAPNRGLLSVIVVTYNSKEIVGSCIESLQNKPAIEIIVVDNASSDGTADFVRERYPAVRVVDSGENLGFAKGVNLGATYATGDALVLLNPDASVSHTNLLSLRRVLVENPDVGVVAPLLDHPGRGLSVREGGMSPTIWHVFCHYYGLSRIFAKREAFRGMYILRSQSFDSIDVDWVSGACMAVPSEVWNSHGGLSERWFMYAEDVEFCLRVRNAGKRVVISGQIEGTHGLGESSGDASPDPTNALWLTNLFDLYKMEISPSRLHNVLWKIVFGGGLAARSLAIAAKMLSKRQPPSRSSDFRRFNFYIRELSKQDSLRGMK</sequence>
<evidence type="ECO:0000259" key="1">
    <source>
        <dbReference type="Pfam" id="PF00535"/>
    </source>
</evidence>
<protein>
    <submittedName>
        <fullName evidence="2">Glycosyltransferase family 2 protein</fullName>
        <ecNumber evidence="2">2.4.-.-</ecNumber>
    </submittedName>
</protein>
<dbReference type="CDD" id="cd04186">
    <property type="entry name" value="GT_2_like_c"/>
    <property type="match status" value="1"/>
</dbReference>
<dbReference type="EC" id="2.4.-.-" evidence="2"/>
<keyword evidence="3" id="KW-1185">Reference proteome</keyword>
<evidence type="ECO:0000313" key="3">
    <source>
        <dbReference type="Proteomes" id="UP001185755"/>
    </source>
</evidence>
<dbReference type="InterPro" id="IPR029044">
    <property type="entry name" value="Nucleotide-diphossugar_trans"/>
</dbReference>
<keyword evidence="2" id="KW-0328">Glycosyltransferase</keyword>
<dbReference type="SUPFAM" id="SSF53448">
    <property type="entry name" value="Nucleotide-diphospho-sugar transferases"/>
    <property type="match status" value="1"/>
</dbReference>
<dbReference type="EMBL" id="JAWLJX010000001">
    <property type="protein sequence ID" value="MDV6260043.1"/>
    <property type="molecule type" value="Genomic_DNA"/>
</dbReference>
<dbReference type="PANTHER" id="PTHR43179">
    <property type="entry name" value="RHAMNOSYLTRANSFERASE WBBL"/>
    <property type="match status" value="1"/>
</dbReference>
<dbReference type="GO" id="GO:0016757">
    <property type="term" value="F:glycosyltransferase activity"/>
    <property type="evidence" value="ECO:0007669"/>
    <property type="project" value="UniProtKB-KW"/>
</dbReference>
<feature type="domain" description="Glycosyltransferase 2-like" evidence="1">
    <location>
        <begin position="22"/>
        <end position="137"/>
    </location>
</feature>